<evidence type="ECO:0000256" key="5">
    <source>
        <dbReference type="ARBA" id="ARBA00022989"/>
    </source>
</evidence>
<feature type="transmembrane region" description="Helical" evidence="7">
    <location>
        <begin position="169"/>
        <end position="190"/>
    </location>
</feature>
<comment type="subcellular location">
    <subcellularLocation>
        <location evidence="1">Cell inner membrane</location>
        <topology evidence="1">Multi-pass membrane protein</topology>
    </subcellularLocation>
</comment>
<evidence type="ECO:0000313" key="9">
    <source>
        <dbReference type="EMBL" id="CBL27671.1"/>
    </source>
</evidence>
<evidence type="ECO:0000256" key="7">
    <source>
        <dbReference type="SAM" id="Phobius"/>
    </source>
</evidence>
<dbReference type="RefSeq" id="WP_015555818.1">
    <property type="nucleotide sequence ID" value="NC_021038.1"/>
</dbReference>
<proteinExistence type="predicted"/>
<dbReference type="EMBL" id="FP929056">
    <property type="protein sequence ID" value="CBL27671.1"/>
    <property type="molecule type" value="Genomic_DNA"/>
</dbReference>
<keyword evidence="5 7" id="KW-1133">Transmembrane helix</keyword>
<feature type="domain" description="TRAP C4-dicarboxylate transport system permease DctM subunit" evidence="8">
    <location>
        <begin position="6"/>
        <end position="414"/>
    </location>
</feature>
<feature type="transmembrane region" description="Helical" evidence="7">
    <location>
        <begin position="311"/>
        <end position="344"/>
    </location>
</feature>
<evidence type="ECO:0000256" key="6">
    <source>
        <dbReference type="ARBA" id="ARBA00023136"/>
    </source>
</evidence>
<feature type="transmembrane region" description="Helical" evidence="7">
    <location>
        <begin position="356"/>
        <end position="383"/>
    </location>
</feature>
<feature type="transmembrane region" description="Helical" evidence="7">
    <location>
        <begin position="395"/>
        <end position="418"/>
    </location>
</feature>
<dbReference type="NCBIfam" id="TIGR00786">
    <property type="entry name" value="dctM"/>
    <property type="match status" value="1"/>
</dbReference>
<gene>
    <name evidence="9" type="ORF">SY1_01050</name>
</gene>
<sequence>MIALMFILLAALTLLGMPIAFATGVSSLIFLLYQGIPLNVLSQNIVSGIDSFTIFSVPFFYLAGELMNFSGITDRIIDMAKALVGHMRGGLAQVNILASVFFAGISGSATADTAALGSILIPAMKKEGYDADFSAAITAASSLIGPIIPPSIGLVLYGVLAQQPVGKLLAAGILPGFVIAISQMVFTHYYSIRKNYPTSPRATFKQARRAILRGTPALMMPIIVVVGILSGMFTPTEAAAVAVLYGFFMGAVVYREASLRTTWSLLANVALNSIKVLLIIAFASMFSWVVTRAQVPTTVLNALLQLSSNRYVLLGLITLFVFIMGLFMIPSAIQVVVTPILVPIILKLGIDPIHFGVLLVFTTGIGSITPPVGVCLSLAAEIADTSYKDLVKTMIPIYIPMLIATLIIAYVPWISTFIPDYFLK</sequence>
<organism evidence="9 10">
    <name type="scientific">Fretibacterium fastidiosum</name>
    <dbReference type="NCBI Taxonomy" id="651822"/>
    <lineage>
        <taxon>Bacteria</taxon>
        <taxon>Thermotogati</taxon>
        <taxon>Synergistota</taxon>
        <taxon>Synergistia</taxon>
        <taxon>Synergistales</taxon>
        <taxon>Aminobacteriaceae</taxon>
        <taxon>Fretibacterium</taxon>
    </lineage>
</organism>
<dbReference type="AlphaFoldDB" id="A0AB94IVB9"/>
<feature type="transmembrane region" description="Helical" evidence="7">
    <location>
        <begin position="239"/>
        <end position="257"/>
    </location>
</feature>
<evidence type="ECO:0000256" key="1">
    <source>
        <dbReference type="ARBA" id="ARBA00004429"/>
    </source>
</evidence>
<keyword evidence="6 7" id="KW-0472">Membrane</keyword>
<reference evidence="10" key="1">
    <citation type="submission" date="2010-03" db="EMBL/GenBank/DDBJ databases">
        <title>The genome sequence of Synergistetes sp. SGP1.</title>
        <authorList>
            <consortium name="metaHIT consortium -- http://www.metahit.eu/"/>
            <person name="Pajon A."/>
            <person name="Turner K."/>
            <person name="Parkhill J."/>
            <person name="Wade W."/>
            <person name="Vartoukian S."/>
        </authorList>
    </citation>
    <scope>NUCLEOTIDE SEQUENCE [LARGE SCALE GENOMIC DNA]</scope>
    <source>
        <strain evidence="10">SGP1</strain>
    </source>
</reference>
<dbReference type="InterPro" id="IPR004681">
    <property type="entry name" value="TRAP_DctM"/>
</dbReference>
<feature type="transmembrane region" description="Helical" evidence="7">
    <location>
        <begin position="96"/>
        <end position="121"/>
    </location>
</feature>
<dbReference type="PANTHER" id="PTHR33362">
    <property type="entry name" value="SIALIC ACID TRAP TRANSPORTER PERMEASE PROTEIN SIAT-RELATED"/>
    <property type="match status" value="1"/>
</dbReference>
<keyword evidence="10" id="KW-1185">Reference proteome</keyword>
<evidence type="ECO:0000256" key="3">
    <source>
        <dbReference type="ARBA" id="ARBA00022519"/>
    </source>
</evidence>
<keyword evidence="4 7" id="KW-0812">Transmembrane</keyword>
<dbReference type="GO" id="GO:0005886">
    <property type="term" value="C:plasma membrane"/>
    <property type="evidence" value="ECO:0007669"/>
    <property type="project" value="UniProtKB-SubCell"/>
</dbReference>
<feature type="transmembrane region" description="Helical" evidence="7">
    <location>
        <begin position="211"/>
        <end position="233"/>
    </location>
</feature>
<dbReference type="PANTHER" id="PTHR33362:SF2">
    <property type="entry name" value="TRAP TRANSPORTER LARGE PERMEASE PROTEIN"/>
    <property type="match status" value="1"/>
</dbReference>
<evidence type="ECO:0000256" key="4">
    <source>
        <dbReference type="ARBA" id="ARBA00022692"/>
    </source>
</evidence>
<keyword evidence="2" id="KW-1003">Cell membrane</keyword>
<evidence type="ECO:0000313" key="10">
    <source>
        <dbReference type="Proteomes" id="UP000008957"/>
    </source>
</evidence>
<feature type="transmembrane region" description="Helical" evidence="7">
    <location>
        <begin position="133"/>
        <end position="157"/>
    </location>
</feature>
<dbReference type="Pfam" id="PF06808">
    <property type="entry name" value="DctM"/>
    <property type="match status" value="1"/>
</dbReference>
<keyword evidence="3" id="KW-0997">Cell inner membrane</keyword>
<dbReference type="InterPro" id="IPR010656">
    <property type="entry name" value="DctM"/>
</dbReference>
<accession>A0AB94IVB9</accession>
<name>A0AB94IVB9_9BACT</name>
<evidence type="ECO:0000256" key="2">
    <source>
        <dbReference type="ARBA" id="ARBA00022475"/>
    </source>
</evidence>
<dbReference type="PIRSF" id="PIRSF006066">
    <property type="entry name" value="HI0050"/>
    <property type="match status" value="1"/>
</dbReference>
<protein>
    <submittedName>
        <fullName evidence="9">TRAP transporter, DctM subunit</fullName>
    </submittedName>
</protein>
<evidence type="ECO:0000259" key="8">
    <source>
        <dbReference type="Pfam" id="PF06808"/>
    </source>
</evidence>
<feature type="transmembrane region" description="Helical" evidence="7">
    <location>
        <begin position="269"/>
        <end position="291"/>
    </location>
</feature>
<dbReference type="KEGG" id="sbr:SY1_01050"/>
<reference evidence="9 10" key="2">
    <citation type="submission" date="2010-03" db="EMBL/GenBank/DDBJ databases">
        <authorList>
            <person name="Pajon A."/>
        </authorList>
    </citation>
    <scope>NUCLEOTIDE SEQUENCE [LARGE SCALE GENOMIC DNA]</scope>
    <source>
        <strain evidence="9 10">SGP1</strain>
    </source>
</reference>
<dbReference type="GO" id="GO:0022857">
    <property type="term" value="F:transmembrane transporter activity"/>
    <property type="evidence" value="ECO:0007669"/>
    <property type="project" value="TreeGrafter"/>
</dbReference>
<dbReference type="Proteomes" id="UP000008957">
    <property type="component" value="Chromosome"/>
</dbReference>